<evidence type="ECO:0000313" key="2">
    <source>
        <dbReference type="EMBL" id="EGS21419.1"/>
    </source>
</evidence>
<dbReference type="AlphaFoldDB" id="G0S5A0"/>
<dbReference type="InterPro" id="IPR011990">
    <property type="entry name" value="TPR-like_helical_dom_sf"/>
</dbReference>
<reference evidence="2 3" key="1">
    <citation type="journal article" date="2011" name="Cell">
        <title>Insight into structure and assembly of the nuclear pore complex by utilizing the genome of a eukaryotic thermophile.</title>
        <authorList>
            <person name="Amlacher S."/>
            <person name="Sarges P."/>
            <person name="Flemming D."/>
            <person name="van Noort V."/>
            <person name="Kunze R."/>
            <person name="Devos D.P."/>
            <person name="Arumugam M."/>
            <person name="Bork P."/>
            <person name="Hurt E."/>
        </authorList>
    </citation>
    <scope>NUCLEOTIDE SEQUENCE [LARGE SCALE GENOMIC DNA]</scope>
    <source>
        <strain evidence="3">DSM 1495 / CBS 144.50 / IMI 039719</strain>
    </source>
</reference>
<dbReference type="eggNOG" id="ENOG502T09I">
    <property type="taxonomic scope" value="Eukaryota"/>
</dbReference>
<name>G0S5A0_CHATD</name>
<dbReference type="OMA" id="FSWLQFC"/>
<dbReference type="RefSeq" id="XP_006693715.1">
    <property type="nucleotide sequence ID" value="XM_006693652.1"/>
</dbReference>
<dbReference type="Proteomes" id="UP000008066">
    <property type="component" value="Unassembled WGS sequence"/>
</dbReference>
<protein>
    <submittedName>
        <fullName evidence="2">Uncharacterized protein</fullName>
    </submittedName>
</protein>
<gene>
    <name evidence="2" type="ORF">CTHT_0032770</name>
</gene>
<feature type="compositionally biased region" description="Acidic residues" evidence="1">
    <location>
        <begin position="1073"/>
        <end position="1091"/>
    </location>
</feature>
<evidence type="ECO:0000256" key="1">
    <source>
        <dbReference type="SAM" id="MobiDB-lite"/>
    </source>
</evidence>
<proteinExistence type="predicted"/>
<dbReference type="HOGENOM" id="CLU_010895_0_0_1"/>
<dbReference type="OrthoDB" id="185373at2759"/>
<evidence type="ECO:0000313" key="3">
    <source>
        <dbReference type="Proteomes" id="UP000008066"/>
    </source>
</evidence>
<dbReference type="STRING" id="759272.G0S5A0"/>
<feature type="region of interest" description="Disordered" evidence="1">
    <location>
        <begin position="178"/>
        <end position="199"/>
    </location>
</feature>
<keyword evidence="3" id="KW-1185">Reference proteome</keyword>
<sequence length="1129" mass="126090">MSPTSNSPLPTPSGISKRAALTALRGLVVGTSCTLALIAEDRRRKINNAMRAVENGERIKNARAYHRAVIVNGGQQKRGISTSSRGGVVGGSNSSAAAIALALGVEEDALVEAGLVTAVPPMKILRVEKKDDKVEEPLPVGRKKKVGTSGRIGIEEEGEEAVLGKFGPGEGRAKEVAKVQRQQTQRTQTSTQHQQTQPQPIIPILKAKPPSFSVPSEVKRPQPIQPPSLNWLRSPSQLAKEFAFPSNDEIVAMVHESCASKDRQKVANAQRTVLEAMLENLAPDNQHQAWMKATALLCRTCQELGMIDKAATLLQHIINRGPIDEKVYMDHEPLTLIETLLSRTDPATVSRDVYLQSSLDPAVNLYLPTYTIRPSGPNPRVYEVGCRLMEAAFAAKRTHRIMGIYRRCNLIAGDDAERLTSWFLTKLYERHDYKDAVKLFLSTYALANPAEPRGIHAVGSVIVQCVENAHNYRPAEVLAVLQKVCAGPAKTKLNPKWVMKLMVARWRETQDFGKVEEMFDSLREPTLKDNVFNANSLYRVMIELALEAGNETKSEEYFLEGVQQNPALESDIRVQGIFARFYARDGDWAAVRTAFEAMRAKEKQPLTERDHRAYAEVFVPVLKAYAETHSIRETEQFVQEYLDDLAVPLCSYTVTLMAKHYAAVRDVDSLIAWLDRCSRAGFPIDAAFTNAILVRCRRQWNFPFRELRLLFRRLRQLNPALIDRHTEQVMAVAALQDARYVGWPVLRRLLSLKLERTRLPTRAKCVHAEDILLNMKEALSLGRPGTALRLYRRARHTSLPLSPQALRLAVRARFRLGGPAMWDGVFKLIKEADAKGEDVTSAINYVLAMRLGEVASASAMDGQEVYAVVERTLTQFQRYGVRLTEASLHRAALACLAAGHFQAAVGYALKAAEVRACPQTPDSLPPLNGGAQVTPTPCFNLQNFKILLAAYASLLDLPSLRDTIARALSSPYREHKAVRSALRHARLWAAQARGCPAPSDTLRRQAREMIDAGIRQIVEMRRKLRQEGKRFEREAMMILKRAIGEMGVAERGDRGVRLPWEERRLVNFVGKEDEGDEEDERSDDDDDDELEEEVVRVAGQQTTKGEDCFAELRREIEGHVKAPATVEAF</sequence>
<feature type="compositionally biased region" description="Low complexity" evidence="1">
    <location>
        <begin position="180"/>
        <end position="199"/>
    </location>
</feature>
<accession>G0S5A0</accession>
<feature type="region of interest" description="Disordered" evidence="1">
    <location>
        <begin position="1069"/>
        <end position="1091"/>
    </location>
</feature>
<dbReference type="KEGG" id="cthr:CTHT_0032770"/>
<dbReference type="EMBL" id="GL988041">
    <property type="protein sequence ID" value="EGS21419.1"/>
    <property type="molecule type" value="Genomic_DNA"/>
</dbReference>
<dbReference type="Gene3D" id="1.25.40.10">
    <property type="entry name" value="Tetratricopeptide repeat domain"/>
    <property type="match status" value="1"/>
</dbReference>
<dbReference type="GeneID" id="18257315"/>
<organism evidence="3">
    <name type="scientific">Chaetomium thermophilum (strain DSM 1495 / CBS 144.50 / IMI 039719)</name>
    <name type="common">Thermochaetoides thermophila</name>
    <dbReference type="NCBI Taxonomy" id="759272"/>
    <lineage>
        <taxon>Eukaryota</taxon>
        <taxon>Fungi</taxon>
        <taxon>Dikarya</taxon>
        <taxon>Ascomycota</taxon>
        <taxon>Pezizomycotina</taxon>
        <taxon>Sordariomycetes</taxon>
        <taxon>Sordariomycetidae</taxon>
        <taxon>Sordariales</taxon>
        <taxon>Chaetomiaceae</taxon>
        <taxon>Thermochaetoides</taxon>
    </lineage>
</organism>